<dbReference type="EMBL" id="CAVMJV010000014">
    <property type="protein sequence ID" value="CAK5050714.1"/>
    <property type="molecule type" value="Genomic_DNA"/>
</dbReference>
<accession>A0ACB0YKP7</accession>
<evidence type="ECO:0000313" key="1">
    <source>
        <dbReference type="EMBL" id="CAK5050714.1"/>
    </source>
</evidence>
<name>A0ACB0YKP7_MELEN</name>
<sequence length="68" mass="7825">MLKIQLKIKKIFRNFLVWQVLASEEFSPLKNADSAGKDCLKTCLADFNGINGKWIKEVCLNILEKKKI</sequence>
<protein>
    <submittedName>
        <fullName evidence="1">Uncharacterized protein</fullName>
    </submittedName>
</protein>
<dbReference type="Proteomes" id="UP001497535">
    <property type="component" value="Unassembled WGS sequence"/>
</dbReference>
<comment type="caution">
    <text evidence="1">The sequence shown here is derived from an EMBL/GenBank/DDBJ whole genome shotgun (WGS) entry which is preliminary data.</text>
</comment>
<keyword evidence="2" id="KW-1185">Reference proteome</keyword>
<gene>
    <name evidence="1" type="ORF">MENTE1834_LOCUS13388</name>
</gene>
<proteinExistence type="predicted"/>
<reference evidence="1" key="1">
    <citation type="submission" date="2023-11" db="EMBL/GenBank/DDBJ databases">
        <authorList>
            <person name="Poullet M."/>
        </authorList>
    </citation>
    <scope>NUCLEOTIDE SEQUENCE</scope>
    <source>
        <strain evidence="1">E1834</strain>
    </source>
</reference>
<organism evidence="1 2">
    <name type="scientific">Meloidogyne enterolobii</name>
    <name type="common">Root-knot nematode worm</name>
    <name type="synonym">Meloidogyne mayaguensis</name>
    <dbReference type="NCBI Taxonomy" id="390850"/>
    <lineage>
        <taxon>Eukaryota</taxon>
        <taxon>Metazoa</taxon>
        <taxon>Ecdysozoa</taxon>
        <taxon>Nematoda</taxon>
        <taxon>Chromadorea</taxon>
        <taxon>Rhabditida</taxon>
        <taxon>Tylenchina</taxon>
        <taxon>Tylenchomorpha</taxon>
        <taxon>Tylenchoidea</taxon>
        <taxon>Meloidogynidae</taxon>
        <taxon>Meloidogyninae</taxon>
        <taxon>Meloidogyne</taxon>
    </lineage>
</organism>
<evidence type="ECO:0000313" key="2">
    <source>
        <dbReference type="Proteomes" id="UP001497535"/>
    </source>
</evidence>